<dbReference type="GeneID" id="19187953"/>
<dbReference type="HOGENOM" id="CLU_1085882_0_0_1"/>
<accession>W9WZV6</accession>
<dbReference type="Proteomes" id="UP000019471">
    <property type="component" value="Unassembled WGS sequence"/>
</dbReference>
<gene>
    <name evidence="1" type="ORF">A1O5_03224</name>
</gene>
<evidence type="ECO:0000313" key="1">
    <source>
        <dbReference type="EMBL" id="EXJ73463.1"/>
    </source>
</evidence>
<sequence>MLNAYAILSGIGASICEFRRLDLLSSGLNRKLGADLVQWYASAGIFSQASEESGTPSELPTSLRILWHYTFISLTVDLNTLEVAVGREGRNSIVPDVCEYVRSWISTLSSKRSLFHALYLQNLVVSTNLGSSTAIHTARILFSAALCWYCYILYLPSTIIATEMPVNSTPDEIMEYLTQLPELRLLRTESGSYSPASNLWHKTMSSFQKILVASPAEVKENTLCIIESALRGLGTSGISRRFADIIYIFISGEINS</sequence>
<dbReference type="RefSeq" id="XP_007742026.1">
    <property type="nucleotide sequence ID" value="XM_007743836.1"/>
</dbReference>
<protein>
    <recommendedName>
        <fullName evidence="3">Transcription factor domain-containing protein</fullName>
    </recommendedName>
</protein>
<organism evidence="1 2">
    <name type="scientific">Cladophialophora psammophila CBS 110553</name>
    <dbReference type="NCBI Taxonomy" id="1182543"/>
    <lineage>
        <taxon>Eukaryota</taxon>
        <taxon>Fungi</taxon>
        <taxon>Dikarya</taxon>
        <taxon>Ascomycota</taxon>
        <taxon>Pezizomycotina</taxon>
        <taxon>Eurotiomycetes</taxon>
        <taxon>Chaetothyriomycetidae</taxon>
        <taxon>Chaetothyriales</taxon>
        <taxon>Herpotrichiellaceae</taxon>
        <taxon>Cladophialophora</taxon>
    </lineage>
</organism>
<name>W9WZV6_9EURO</name>
<dbReference type="EMBL" id="AMGX01000004">
    <property type="protein sequence ID" value="EXJ73463.1"/>
    <property type="molecule type" value="Genomic_DNA"/>
</dbReference>
<dbReference type="OrthoDB" id="10018191at2759"/>
<keyword evidence="2" id="KW-1185">Reference proteome</keyword>
<dbReference type="STRING" id="1182543.W9WZV6"/>
<comment type="caution">
    <text evidence="1">The sequence shown here is derived from an EMBL/GenBank/DDBJ whole genome shotgun (WGS) entry which is preliminary data.</text>
</comment>
<proteinExistence type="predicted"/>
<reference evidence="1 2" key="1">
    <citation type="submission" date="2013-03" db="EMBL/GenBank/DDBJ databases">
        <title>The Genome Sequence of Cladophialophora psammophila CBS 110553.</title>
        <authorList>
            <consortium name="The Broad Institute Genomics Platform"/>
            <person name="Cuomo C."/>
            <person name="de Hoog S."/>
            <person name="Gorbushina A."/>
            <person name="Walker B."/>
            <person name="Young S.K."/>
            <person name="Zeng Q."/>
            <person name="Gargeya S."/>
            <person name="Fitzgerald M."/>
            <person name="Haas B."/>
            <person name="Abouelleil A."/>
            <person name="Allen A.W."/>
            <person name="Alvarado L."/>
            <person name="Arachchi H.M."/>
            <person name="Berlin A.M."/>
            <person name="Chapman S.B."/>
            <person name="Gainer-Dewar J."/>
            <person name="Goldberg J."/>
            <person name="Griggs A."/>
            <person name="Gujja S."/>
            <person name="Hansen M."/>
            <person name="Howarth C."/>
            <person name="Imamovic A."/>
            <person name="Ireland A."/>
            <person name="Larimer J."/>
            <person name="McCowan C."/>
            <person name="Murphy C."/>
            <person name="Pearson M."/>
            <person name="Poon T.W."/>
            <person name="Priest M."/>
            <person name="Roberts A."/>
            <person name="Saif S."/>
            <person name="Shea T."/>
            <person name="Sisk P."/>
            <person name="Sykes S."/>
            <person name="Wortman J."/>
            <person name="Nusbaum C."/>
            <person name="Birren B."/>
        </authorList>
    </citation>
    <scope>NUCLEOTIDE SEQUENCE [LARGE SCALE GENOMIC DNA]</scope>
    <source>
        <strain evidence="1 2">CBS 110553</strain>
    </source>
</reference>
<dbReference type="AlphaFoldDB" id="W9WZV6"/>
<evidence type="ECO:0008006" key="3">
    <source>
        <dbReference type="Google" id="ProtNLM"/>
    </source>
</evidence>
<evidence type="ECO:0000313" key="2">
    <source>
        <dbReference type="Proteomes" id="UP000019471"/>
    </source>
</evidence>